<dbReference type="AlphaFoldDB" id="A0A0F9FQA8"/>
<feature type="non-terminal residue" evidence="1">
    <location>
        <position position="1"/>
    </location>
</feature>
<proteinExistence type="predicted"/>
<comment type="caution">
    <text evidence="1">The sequence shown here is derived from an EMBL/GenBank/DDBJ whole genome shotgun (WGS) entry which is preliminary data.</text>
</comment>
<accession>A0A0F9FQA8</accession>
<sequence>TLGLVGESGSDFPLLHQDFDPVAEAVVKNHRVTIILWGIGMHCLVDRQVDKMTAGDMTAMRSALVTGFLIGRNYEDLAAIKSCAASSEV</sequence>
<dbReference type="EMBL" id="LAZR01029476">
    <property type="protein sequence ID" value="KKL59465.1"/>
    <property type="molecule type" value="Genomic_DNA"/>
</dbReference>
<name>A0A0F9FQA8_9ZZZZ</name>
<gene>
    <name evidence="1" type="ORF">LCGC14_2215050</name>
</gene>
<reference evidence="1" key="1">
    <citation type="journal article" date="2015" name="Nature">
        <title>Complex archaea that bridge the gap between prokaryotes and eukaryotes.</title>
        <authorList>
            <person name="Spang A."/>
            <person name="Saw J.H."/>
            <person name="Jorgensen S.L."/>
            <person name="Zaremba-Niedzwiedzka K."/>
            <person name="Martijn J."/>
            <person name="Lind A.E."/>
            <person name="van Eijk R."/>
            <person name="Schleper C."/>
            <person name="Guy L."/>
            <person name="Ettema T.J."/>
        </authorList>
    </citation>
    <scope>NUCLEOTIDE SEQUENCE</scope>
</reference>
<protein>
    <submittedName>
        <fullName evidence="1">Uncharacterized protein</fullName>
    </submittedName>
</protein>
<evidence type="ECO:0000313" key="1">
    <source>
        <dbReference type="EMBL" id="KKL59465.1"/>
    </source>
</evidence>
<organism evidence="1">
    <name type="scientific">marine sediment metagenome</name>
    <dbReference type="NCBI Taxonomy" id="412755"/>
    <lineage>
        <taxon>unclassified sequences</taxon>
        <taxon>metagenomes</taxon>
        <taxon>ecological metagenomes</taxon>
    </lineage>
</organism>